<dbReference type="PANTHER" id="PTHR30146:SF109">
    <property type="entry name" value="HTH-TYPE TRANSCRIPTIONAL REGULATOR GALS"/>
    <property type="match status" value="1"/>
</dbReference>
<evidence type="ECO:0000256" key="3">
    <source>
        <dbReference type="ARBA" id="ARBA00023163"/>
    </source>
</evidence>
<dbReference type="SMART" id="SM00354">
    <property type="entry name" value="HTH_LACI"/>
    <property type="match status" value="1"/>
</dbReference>
<dbReference type="Gene3D" id="3.40.50.2300">
    <property type="match status" value="2"/>
</dbReference>
<dbReference type="GO" id="GO:0003700">
    <property type="term" value="F:DNA-binding transcription factor activity"/>
    <property type="evidence" value="ECO:0007669"/>
    <property type="project" value="TreeGrafter"/>
</dbReference>
<feature type="domain" description="HTH lacI-type" evidence="4">
    <location>
        <begin position="18"/>
        <end position="73"/>
    </location>
</feature>
<dbReference type="SUPFAM" id="SSF53822">
    <property type="entry name" value="Periplasmic binding protein-like I"/>
    <property type="match status" value="1"/>
</dbReference>
<accession>A0A4Q8AIG9</accession>
<dbReference type="Pfam" id="PF13377">
    <property type="entry name" value="Peripla_BP_3"/>
    <property type="match status" value="1"/>
</dbReference>
<dbReference type="Pfam" id="PF00356">
    <property type="entry name" value="LacI"/>
    <property type="match status" value="1"/>
</dbReference>
<evidence type="ECO:0000313" key="6">
    <source>
        <dbReference type="Proteomes" id="UP000292685"/>
    </source>
</evidence>
<dbReference type="InterPro" id="IPR028082">
    <property type="entry name" value="Peripla_BP_I"/>
</dbReference>
<dbReference type="PANTHER" id="PTHR30146">
    <property type="entry name" value="LACI-RELATED TRANSCRIPTIONAL REPRESSOR"/>
    <property type="match status" value="1"/>
</dbReference>
<dbReference type="EMBL" id="SHLA01000001">
    <property type="protein sequence ID" value="RZU63539.1"/>
    <property type="molecule type" value="Genomic_DNA"/>
</dbReference>
<evidence type="ECO:0000256" key="1">
    <source>
        <dbReference type="ARBA" id="ARBA00023015"/>
    </source>
</evidence>
<keyword evidence="1" id="KW-0805">Transcription regulation</keyword>
<comment type="caution">
    <text evidence="5">The sequence shown here is derived from an EMBL/GenBank/DDBJ whole genome shotgun (WGS) entry which is preliminary data.</text>
</comment>
<dbReference type="Gene3D" id="1.10.260.40">
    <property type="entry name" value="lambda repressor-like DNA-binding domains"/>
    <property type="match status" value="1"/>
</dbReference>
<dbReference type="InterPro" id="IPR046335">
    <property type="entry name" value="LacI/GalR-like_sensor"/>
</dbReference>
<dbReference type="GO" id="GO:0000976">
    <property type="term" value="F:transcription cis-regulatory region binding"/>
    <property type="evidence" value="ECO:0007669"/>
    <property type="project" value="TreeGrafter"/>
</dbReference>
<dbReference type="SUPFAM" id="SSF47413">
    <property type="entry name" value="lambda repressor-like DNA-binding domains"/>
    <property type="match status" value="1"/>
</dbReference>
<dbReference type="PROSITE" id="PS50932">
    <property type="entry name" value="HTH_LACI_2"/>
    <property type="match status" value="1"/>
</dbReference>
<keyword evidence="3" id="KW-0804">Transcription</keyword>
<proteinExistence type="predicted"/>
<organism evidence="5 6">
    <name type="scientific">Zhihengliuella halotolerans</name>
    <dbReference type="NCBI Taxonomy" id="370736"/>
    <lineage>
        <taxon>Bacteria</taxon>
        <taxon>Bacillati</taxon>
        <taxon>Actinomycetota</taxon>
        <taxon>Actinomycetes</taxon>
        <taxon>Micrococcales</taxon>
        <taxon>Micrococcaceae</taxon>
        <taxon>Zhihengliuella</taxon>
    </lineage>
</organism>
<gene>
    <name evidence="5" type="ORF">EV380_3160</name>
</gene>
<evidence type="ECO:0000256" key="2">
    <source>
        <dbReference type="ARBA" id="ARBA00023125"/>
    </source>
</evidence>
<evidence type="ECO:0000313" key="5">
    <source>
        <dbReference type="EMBL" id="RZU63539.1"/>
    </source>
</evidence>
<dbReference type="AlphaFoldDB" id="A0A4Q8AIG9"/>
<keyword evidence="6" id="KW-1185">Reference proteome</keyword>
<dbReference type="Proteomes" id="UP000292685">
    <property type="component" value="Unassembled WGS sequence"/>
</dbReference>
<name>A0A4Q8AIG9_9MICC</name>
<dbReference type="InterPro" id="IPR000843">
    <property type="entry name" value="HTH_LacI"/>
</dbReference>
<dbReference type="CDD" id="cd06267">
    <property type="entry name" value="PBP1_LacI_sugar_binding-like"/>
    <property type="match status" value="1"/>
</dbReference>
<evidence type="ECO:0000259" key="4">
    <source>
        <dbReference type="PROSITE" id="PS50932"/>
    </source>
</evidence>
<keyword evidence="2" id="KW-0238">DNA-binding</keyword>
<protein>
    <submittedName>
        <fullName evidence="5">LacI family transcriptional regulator</fullName>
    </submittedName>
</protein>
<dbReference type="CDD" id="cd01392">
    <property type="entry name" value="HTH_LacI"/>
    <property type="match status" value="1"/>
</dbReference>
<dbReference type="OrthoDB" id="37081at2"/>
<reference evidence="5 6" key="1">
    <citation type="submission" date="2019-02" db="EMBL/GenBank/DDBJ databases">
        <title>Sequencing the genomes of 1000 actinobacteria strains.</title>
        <authorList>
            <person name="Klenk H.-P."/>
        </authorList>
    </citation>
    <scope>NUCLEOTIDE SEQUENCE [LARGE SCALE GENOMIC DNA]</scope>
    <source>
        <strain evidence="5 6">DSM 17364</strain>
    </source>
</reference>
<sequence length="343" mass="36480">MSTMAGVNSSPAAARSAVTRKDVARLAGVSTAVVSYVVNGGPKRVAPATEEKVRRAVEALGYQPNAAARALKLGSSEMFGMVVPDATNAFFAAMVRAVENAALERGFAVLFADSDGSLRTERRLVQNLVNRRVDGVFLASVLAEPDLSDLERAEMPAVLLNRSVESPAFSSVGVTFEEGARRAVAHLIGHGHRDVGLIMGTNSGAELDPREAGWRRALAEAGLEEGMVLRSEFTREGGYRAGRRFLAAAERPSAVFVSSDLQAIGFLHAVLEGGLKVPEDLAIFAFDGSPESAYSWPALSTVVQPVEKMARAAVDALFATREGRPVEHRVFDVELLPRASCGC</sequence>
<dbReference type="InterPro" id="IPR010982">
    <property type="entry name" value="Lambda_DNA-bd_dom_sf"/>
</dbReference>